<evidence type="ECO:0000256" key="1">
    <source>
        <dbReference type="SAM" id="Coils"/>
    </source>
</evidence>
<feature type="region of interest" description="Disordered" evidence="2">
    <location>
        <begin position="87"/>
        <end position="112"/>
    </location>
</feature>
<sequence>MSPGLIGEYNSVMADAVISEGTSRVQSSDAMTGAEESYHRLSSVSLGHGDVSSLDSHRKLSKKPARHSLFQPEEIDAMILDCSRALSPAHPSSTMPAHQLPSPGPSSAGGSFLDALKSSKSSLLSRLHGKHEKENILLEPLPDFSLPPTPLSISRPPIPLPAIVNQDASSQSLTIVSESSFTLKTRLVMTLCDELISYDLESLEDDPKAIIDLLRATSSERDKWIVVGCHYRRKGNFKAAMLVVRTMVEVMIEHGMSEADLKPAFLMLSSCETELSKRARTPSGENTEASLGHAQKSYHWLQKVYGANSSKAGSNQTNHSGLTLAARLGPIEKISNVRAPDQIYSATSTEPAAKIIIDLSDDSLLETPVTPKHLLAAVPTSPSRLRMLERELQSLRDRETAITTQLHNARSAKRKFEDEFTAERTLRRKLEHKLDDLEGQLDVSKKMEKFALDQMKREVDARRRAEEMAECERNMRREVETAMKAQGTKPLFEDLANMFQRAAKGEGIVLPNVAIGSTSGKSGRVSER</sequence>
<reference evidence="4" key="2">
    <citation type="submission" date="2015-01" db="EMBL/GenBank/DDBJ databases">
        <title>Evolutionary Origins and Diversification of the Mycorrhizal Mutualists.</title>
        <authorList>
            <consortium name="DOE Joint Genome Institute"/>
            <consortium name="Mycorrhizal Genomics Consortium"/>
            <person name="Kohler A."/>
            <person name="Kuo A."/>
            <person name="Nagy L.G."/>
            <person name="Floudas D."/>
            <person name="Copeland A."/>
            <person name="Barry K.W."/>
            <person name="Cichocki N."/>
            <person name="Veneault-Fourrey C."/>
            <person name="LaButti K."/>
            <person name="Lindquist E.A."/>
            <person name="Lipzen A."/>
            <person name="Lundell T."/>
            <person name="Morin E."/>
            <person name="Murat C."/>
            <person name="Riley R."/>
            <person name="Ohm R."/>
            <person name="Sun H."/>
            <person name="Tunlid A."/>
            <person name="Henrissat B."/>
            <person name="Grigoriev I.V."/>
            <person name="Hibbett D.S."/>
            <person name="Martin F."/>
        </authorList>
    </citation>
    <scope>NUCLEOTIDE SEQUENCE [LARGE SCALE GENOMIC DNA]</scope>
    <source>
        <strain evidence="4">F 1598</strain>
    </source>
</reference>
<organism evidence="3 4">
    <name type="scientific">Piloderma croceum (strain F 1598)</name>
    <dbReference type="NCBI Taxonomy" id="765440"/>
    <lineage>
        <taxon>Eukaryota</taxon>
        <taxon>Fungi</taxon>
        <taxon>Dikarya</taxon>
        <taxon>Basidiomycota</taxon>
        <taxon>Agaricomycotina</taxon>
        <taxon>Agaricomycetes</taxon>
        <taxon>Agaricomycetidae</taxon>
        <taxon>Atheliales</taxon>
        <taxon>Atheliaceae</taxon>
        <taxon>Piloderma</taxon>
    </lineage>
</organism>
<dbReference type="InParanoid" id="A0A0C3G721"/>
<dbReference type="Proteomes" id="UP000054166">
    <property type="component" value="Unassembled WGS sequence"/>
</dbReference>
<feature type="coiled-coil region" evidence="1">
    <location>
        <begin position="385"/>
        <end position="472"/>
    </location>
</feature>
<protein>
    <submittedName>
        <fullName evidence="3">Uncharacterized protein</fullName>
    </submittedName>
</protein>
<evidence type="ECO:0000313" key="3">
    <source>
        <dbReference type="EMBL" id="KIM92030.1"/>
    </source>
</evidence>
<name>A0A0C3G721_PILCF</name>
<proteinExistence type="predicted"/>
<dbReference type="OrthoDB" id="2670565at2759"/>
<keyword evidence="4" id="KW-1185">Reference proteome</keyword>
<gene>
    <name evidence="3" type="ORF">PILCRDRAFT_171</name>
</gene>
<reference evidence="3 4" key="1">
    <citation type="submission" date="2014-04" db="EMBL/GenBank/DDBJ databases">
        <authorList>
            <consortium name="DOE Joint Genome Institute"/>
            <person name="Kuo A."/>
            <person name="Tarkka M."/>
            <person name="Buscot F."/>
            <person name="Kohler A."/>
            <person name="Nagy L.G."/>
            <person name="Floudas D."/>
            <person name="Copeland A."/>
            <person name="Barry K.W."/>
            <person name="Cichocki N."/>
            <person name="Veneault-Fourrey C."/>
            <person name="LaButti K."/>
            <person name="Lindquist E.A."/>
            <person name="Lipzen A."/>
            <person name="Lundell T."/>
            <person name="Morin E."/>
            <person name="Murat C."/>
            <person name="Sun H."/>
            <person name="Tunlid A."/>
            <person name="Henrissat B."/>
            <person name="Grigoriev I.V."/>
            <person name="Hibbett D.S."/>
            <person name="Martin F."/>
            <person name="Nordberg H.P."/>
            <person name="Cantor M.N."/>
            <person name="Hua S.X."/>
        </authorList>
    </citation>
    <scope>NUCLEOTIDE SEQUENCE [LARGE SCALE GENOMIC DNA]</scope>
    <source>
        <strain evidence="3 4">F 1598</strain>
    </source>
</reference>
<evidence type="ECO:0000313" key="4">
    <source>
        <dbReference type="Proteomes" id="UP000054166"/>
    </source>
</evidence>
<accession>A0A0C3G721</accession>
<evidence type="ECO:0000256" key="2">
    <source>
        <dbReference type="SAM" id="MobiDB-lite"/>
    </source>
</evidence>
<keyword evidence="1" id="KW-0175">Coiled coil</keyword>
<dbReference type="AlphaFoldDB" id="A0A0C3G721"/>
<dbReference type="EMBL" id="KN832970">
    <property type="protein sequence ID" value="KIM92030.1"/>
    <property type="molecule type" value="Genomic_DNA"/>
</dbReference>
<dbReference type="HOGENOM" id="CLU_515900_0_0_1"/>